<evidence type="ECO:0000313" key="3">
    <source>
        <dbReference type="EMBL" id="MBM0274010.1"/>
    </source>
</evidence>
<keyword evidence="2" id="KW-0472">Membrane</keyword>
<gene>
    <name evidence="3" type="ORF">JM949_00295</name>
</gene>
<name>A0ABS1Y9E0_9ACTN</name>
<reference evidence="3 4" key="1">
    <citation type="submission" date="2021-01" db="EMBL/GenBank/DDBJ databases">
        <title>Draft genome sequence of Micromonospora sp. strain STR1s_6.</title>
        <authorList>
            <person name="Karlyshev A."/>
            <person name="Jawad R."/>
        </authorList>
    </citation>
    <scope>NUCLEOTIDE SEQUENCE [LARGE SCALE GENOMIC DNA]</scope>
    <source>
        <strain evidence="3 4">STR1S-6</strain>
    </source>
</reference>
<keyword evidence="2" id="KW-1133">Transmembrane helix</keyword>
<keyword evidence="2" id="KW-0812">Transmembrane</keyword>
<protein>
    <submittedName>
        <fullName evidence="3">Pilus assembly protein</fullName>
    </submittedName>
</protein>
<evidence type="ECO:0000256" key="1">
    <source>
        <dbReference type="SAM" id="MobiDB-lite"/>
    </source>
</evidence>
<evidence type="ECO:0000256" key="2">
    <source>
        <dbReference type="SAM" id="Phobius"/>
    </source>
</evidence>
<feature type="compositionally biased region" description="Basic residues" evidence="1">
    <location>
        <begin position="1"/>
        <end position="18"/>
    </location>
</feature>
<feature type="transmembrane region" description="Helical" evidence="2">
    <location>
        <begin position="32"/>
        <end position="53"/>
    </location>
</feature>
<evidence type="ECO:0000313" key="4">
    <source>
        <dbReference type="Proteomes" id="UP000622245"/>
    </source>
</evidence>
<comment type="caution">
    <text evidence="3">The sequence shown here is derived from an EMBL/GenBank/DDBJ whole genome shotgun (WGS) entry which is preliminary data.</text>
</comment>
<proteinExistence type="predicted"/>
<accession>A0ABS1Y9E0</accession>
<sequence length="155" mass="15940">MTKRNTHHHARSHRRRRAALPSDAGSVSVEMALGYIPLMVMAILAVVACLRLASAAIDVRSAAAAAARQASLASTPAEARLTGDDAASLTLTGRGLTCQPATVTIDAGSFSPGGQVSATVACSVRLEDLYGLGLPGAVTISTTSRQPLDAYRSQP</sequence>
<keyword evidence="4" id="KW-1185">Reference proteome</keyword>
<organism evidence="3 4">
    <name type="scientific">Micromonospora tarensis</name>
    <dbReference type="NCBI Taxonomy" id="2806100"/>
    <lineage>
        <taxon>Bacteria</taxon>
        <taxon>Bacillati</taxon>
        <taxon>Actinomycetota</taxon>
        <taxon>Actinomycetes</taxon>
        <taxon>Micromonosporales</taxon>
        <taxon>Micromonosporaceae</taxon>
        <taxon>Micromonospora</taxon>
    </lineage>
</organism>
<dbReference type="EMBL" id="JAEVHL010000001">
    <property type="protein sequence ID" value="MBM0274010.1"/>
    <property type="molecule type" value="Genomic_DNA"/>
</dbReference>
<feature type="region of interest" description="Disordered" evidence="1">
    <location>
        <begin position="1"/>
        <end position="21"/>
    </location>
</feature>
<dbReference type="Proteomes" id="UP000622245">
    <property type="component" value="Unassembled WGS sequence"/>
</dbReference>